<dbReference type="PANTHER" id="PTHR31270">
    <property type="entry name" value="GLUTAMINYL-PEPTIDE CYCLOTRANSFERASE"/>
    <property type="match status" value="1"/>
</dbReference>
<reference evidence="1 2" key="1">
    <citation type="submission" date="2018-12" db="EMBL/GenBank/DDBJ databases">
        <authorList>
            <person name="Toschakov S.V."/>
        </authorList>
    </citation>
    <scope>NUCLEOTIDE SEQUENCE [LARGE SCALE GENOMIC DNA]</scope>
    <source>
        <strain evidence="1 2">GM2012</strain>
    </source>
</reference>
<evidence type="ECO:0000313" key="2">
    <source>
        <dbReference type="Proteomes" id="UP000280296"/>
    </source>
</evidence>
<sequence length="254" mass="28486">MLVGLIVAGGGWAAWTASQTRRVPVYRAEIVKAYPHDIDAFTQGLEFAGGELFEGTGQYGKSRLRKVQLETGAVLQEVDLPRDVFGEGITVWKDRIIQLTWQERLGLIFDKATFETTGRFRYQGEGWGLTHDESNLIMSDGTATIRFLDPETFKVVRSIRVSTPEGQPVDQLNELEYINGEILANIWNTSTIARISAKDGRILGWIDLSTIRPRRAIGSNAVLNGIAYEPTSKRLFVTGKNWSELFEIRVVPVR</sequence>
<dbReference type="GO" id="GO:0016603">
    <property type="term" value="F:glutaminyl-peptide cyclotransferase activity"/>
    <property type="evidence" value="ECO:0007669"/>
    <property type="project" value="InterPro"/>
</dbReference>
<accession>A0A432MQN4</accession>
<dbReference type="PANTHER" id="PTHR31270:SF1">
    <property type="entry name" value="GLUTAMINYL-PEPTIDE CYCLOTRANSFERASE"/>
    <property type="match status" value="1"/>
</dbReference>
<protein>
    <submittedName>
        <fullName evidence="1">Glutaminyl-peptide cyclotransferase</fullName>
    </submittedName>
</protein>
<dbReference type="AlphaFoldDB" id="A0A432MQN4"/>
<dbReference type="OrthoDB" id="9783700at2"/>
<organism evidence="1 2">
    <name type="scientific">Tautonia sociabilis</name>
    <dbReference type="NCBI Taxonomy" id="2080755"/>
    <lineage>
        <taxon>Bacteria</taxon>
        <taxon>Pseudomonadati</taxon>
        <taxon>Planctomycetota</taxon>
        <taxon>Planctomycetia</taxon>
        <taxon>Isosphaerales</taxon>
        <taxon>Isosphaeraceae</taxon>
        <taxon>Tautonia</taxon>
    </lineage>
</organism>
<dbReference type="Proteomes" id="UP000280296">
    <property type="component" value="Unassembled WGS sequence"/>
</dbReference>
<gene>
    <name evidence="1" type="ORF">TsocGM_00765</name>
</gene>
<dbReference type="Pfam" id="PF05096">
    <property type="entry name" value="Glu_cyclase_2"/>
    <property type="match status" value="1"/>
</dbReference>
<name>A0A432MQN4_9BACT</name>
<dbReference type="Gene3D" id="2.130.10.10">
    <property type="entry name" value="YVTN repeat-like/Quinoprotein amine dehydrogenase"/>
    <property type="match status" value="1"/>
</dbReference>
<evidence type="ECO:0000313" key="1">
    <source>
        <dbReference type="EMBL" id="RUL89801.1"/>
    </source>
</evidence>
<keyword evidence="2" id="KW-1185">Reference proteome</keyword>
<proteinExistence type="predicted"/>
<keyword evidence="1" id="KW-0808">Transferase</keyword>
<dbReference type="InterPro" id="IPR007788">
    <property type="entry name" value="QCT"/>
</dbReference>
<comment type="caution">
    <text evidence="1">The sequence shown here is derived from an EMBL/GenBank/DDBJ whole genome shotgun (WGS) entry which is preliminary data.</text>
</comment>
<dbReference type="SUPFAM" id="SSF50969">
    <property type="entry name" value="YVTN repeat-like/Quinoprotein amine dehydrogenase"/>
    <property type="match status" value="1"/>
</dbReference>
<dbReference type="InterPro" id="IPR015943">
    <property type="entry name" value="WD40/YVTN_repeat-like_dom_sf"/>
</dbReference>
<reference evidence="1 2" key="2">
    <citation type="submission" date="2019-01" db="EMBL/GenBank/DDBJ databases">
        <title>Tautonia sociabilis, a novel thermotolerant planctomycete of Isosphaeraceae family, isolated from a 4000 m deep subterranean habitat.</title>
        <authorList>
            <person name="Kovaleva O.L."/>
            <person name="Elcheninov A.G."/>
            <person name="Van Heerden E."/>
            <person name="Toshchakov S.V."/>
            <person name="Novikov A."/>
            <person name="Bonch-Osmolovskaya E.A."/>
            <person name="Kublanov I.V."/>
        </authorList>
    </citation>
    <scope>NUCLEOTIDE SEQUENCE [LARGE SCALE GENOMIC DNA]</scope>
    <source>
        <strain evidence="1 2">GM2012</strain>
    </source>
</reference>
<dbReference type="EMBL" id="RYZH01000001">
    <property type="protein sequence ID" value="RUL89801.1"/>
    <property type="molecule type" value="Genomic_DNA"/>
</dbReference>
<dbReference type="InterPro" id="IPR011044">
    <property type="entry name" value="Quino_amine_DH_bsu"/>
</dbReference>